<gene>
    <name evidence="1" type="ORF">PV328_008438</name>
</gene>
<sequence length="181" mass="20382">MAIVCNVAAAMFQQHSCNIHIATLPLEYCRNVAATFGMLCKKGGRKHLGPILQLHLLVNTSQPIHSIMSKRHKRQKITYESGHIFDVTQKKLLNGLVTITADVVAQTSVSKTYNVEITRIFRITANNDHKLKGDRFDIEKAITNLLTPNKVETQAIAYGKKMESVVVKEYKKTMENIMCNI</sequence>
<reference evidence="1" key="1">
    <citation type="journal article" date="2023" name="bioRxiv">
        <title>Scaffold-level genome assemblies of two parasitoid biocontrol wasps reveal the parthenogenesis mechanism and an associated novel virus.</title>
        <authorList>
            <person name="Inwood S."/>
            <person name="Skelly J."/>
            <person name="Guhlin J."/>
            <person name="Harrop T."/>
            <person name="Goldson S."/>
            <person name="Dearden P."/>
        </authorList>
    </citation>
    <scope>NUCLEOTIDE SEQUENCE</scope>
    <source>
        <strain evidence="1">Irish</strain>
        <tissue evidence="1">Whole body</tissue>
    </source>
</reference>
<accession>A0AA39FJ83</accession>
<reference evidence="1" key="2">
    <citation type="submission" date="2023-03" db="EMBL/GenBank/DDBJ databases">
        <authorList>
            <person name="Inwood S.N."/>
            <person name="Skelly J.G."/>
            <person name="Guhlin J."/>
            <person name="Harrop T.W.R."/>
            <person name="Goldson S.G."/>
            <person name="Dearden P.K."/>
        </authorList>
    </citation>
    <scope>NUCLEOTIDE SEQUENCE</scope>
    <source>
        <strain evidence="1">Irish</strain>
        <tissue evidence="1">Whole body</tissue>
    </source>
</reference>
<protein>
    <submittedName>
        <fullName evidence="1">Uncharacterized protein</fullName>
    </submittedName>
</protein>
<evidence type="ECO:0000313" key="1">
    <source>
        <dbReference type="EMBL" id="KAK0170602.1"/>
    </source>
</evidence>
<comment type="caution">
    <text evidence="1">The sequence shown here is derived from an EMBL/GenBank/DDBJ whole genome shotgun (WGS) entry which is preliminary data.</text>
</comment>
<organism evidence="1 2">
    <name type="scientific">Microctonus aethiopoides</name>
    <dbReference type="NCBI Taxonomy" id="144406"/>
    <lineage>
        <taxon>Eukaryota</taxon>
        <taxon>Metazoa</taxon>
        <taxon>Ecdysozoa</taxon>
        <taxon>Arthropoda</taxon>
        <taxon>Hexapoda</taxon>
        <taxon>Insecta</taxon>
        <taxon>Pterygota</taxon>
        <taxon>Neoptera</taxon>
        <taxon>Endopterygota</taxon>
        <taxon>Hymenoptera</taxon>
        <taxon>Apocrita</taxon>
        <taxon>Ichneumonoidea</taxon>
        <taxon>Braconidae</taxon>
        <taxon>Euphorinae</taxon>
        <taxon>Microctonus</taxon>
    </lineage>
</organism>
<keyword evidence="2" id="KW-1185">Reference proteome</keyword>
<evidence type="ECO:0000313" key="2">
    <source>
        <dbReference type="Proteomes" id="UP001168990"/>
    </source>
</evidence>
<dbReference type="AlphaFoldDB" id="A0AA39FJ83"/>
<name>A0AA39FJ83_9HYME</name>
<dbReference type="Proteomes" id="UP001168990">
    <property type="component" value="Unassembled WGS sequence"/>
</dbReference>
<proteinExistence type="predicted"/>
<dbReference type="EMBL" id="JAQQBS010000003">
    <property type="protein sequence ID" value="KAK0170602.1"/>
    <property type="molecule type" value="Genomic_DNA"/>
</dbReference>